<dbReference type="InterPro" id="IPR008266">
    <property type="entry name" value="Tyr_kinase_AS"/>
</dbReference>
<name>A0ABZ2KXY4_9BACT</name>
<sequence>MMTAGRETDSDDSEQGSATFGKYQLFAKLGSGGMAEVFLAVARGPMGFNKLTVIKRLRASVSEQGHVVDMFLNEARLAARLAHPNIVHTYEVGEHEGTYFIAMEYLEGQSLNRVAHANEIHHQISSVMWARIIADALSGLHNAHELRDYDGAPFDLVHRDISPQNIFLTYTGETKIVDFGIAKAVNTEQTEAGVLKGKVRYMAPEQALGRVDRRSDLFSMGIVLWEMLAQRRLFEDQPAKILTDLVRRDPIMRLSSVCPDIDPMLDGIVAKALEKDASKRYQTAAEMREALEAYIRRTGEVIREVTIERAMMAMFQERKEAIAKQVYTFMAAVLPPDGDISSVANAHSETDMGSPGTHSQFKRQSGVTRLHDGTARTPVQEVTTLTDAGSKSSVEISVSRGFRAALVTIGLLLAACVGLLLILVGGREMLRTNNVVHEAPSPPPVAQPAAQAKIIVPVSLTTDPAGAIVDWNGSPVGRTPARIDLPPGRQTLIVTKDGYVPATLVVDLESGSTDVTRQLTLVPTAKPTPAVVNNPPPPARARSAARQVPNGGQVTASATAPPPPSATQIPSSKVKVLEDDDPKTKVLE</sequence>
<dbReference type="Proteomes" id="UP001374803">
    <property type="component" value="Chromosome"/>
</dbReference>
<feature type="domain" description="Protein kinase" evidence="8">
    <location>
        <begin position="23"/>
        <end position="295"/>
    </location>
</feature>
<gene>
    <name evidence="9" type="ORF">LVJ94_37620</name>
</gene>
<dbReference type="Gene3D" id="3.30.200.20">
    <property type="entry name" value="Phosphorylase Kinase, domain 1"/>
    <property type="match status" value="1"/>
</dbReference>
<dbReference type="GO" id="GO:0016301">
    <property type="term" value="F:kinase activity"/>
    <property type="evidence" value="ECO:0007669"/>
    <property type="project" value="UniProtKB-KW"/>
</dbReference>
<accession>A0ABZ2KXY4</accession>
<organism evidence="9 10">
    <name type="scientific">Pendulispora rubella</name>
    <dbReference type="NCBI Taxonomy" id="2741070"/>
    <lineage>
        <taxon>Bacteria</taxon>
        <taxon>Pseudomonadati</taxon>
        <taxon>Myxococcota</taxon>
        <taxon>Myxococcia</taxon>
        <taxon>Myxococcales</taxon>
        <taxon>Sorangiineae</taxon>
        <taxon>Pendulisporaceae</taxon>
        <taxon>Pendulispora</taxon>
    </lineage>
</organism>
<evidence type="ECO:0000256" key="3">
    <source>
        <dbReference type="ARBA" id="ARBA00022777"/>
    </source>
</evidence>
<dbReference type="PANTHER" id="PTHR43289:SF6">
    <property type="entry name" value="SERINE_THREONINE-PROTEIN KINASE NEKL-3"/>
    <property type="match status" value="1"/>
</dbReference>
<evidence type="ECO:0000256" key="5">
    <source>
        <dbReference type="PROSITE-ProRule" id="PRU10141"/>
    </source>
</evidence>
<evidence type="ECO:0000256" key="1">
    <source>
        <dbReference type="ARBA" id="ARBA00022679"/>
    </source>
</evidence>
<dbReference type="Gene3D" id="1.10.510.10">
    <property type="entry name" value="Transferase(Phosphotransferase) domain 1"/>
    <property type="match status" value="1"/>
</dbReference>
<keyword evidence="7" id="KW-0812">Transmembrane</keyword>
<feature type="region of interest" description="Disordered" evidence="6">
    <location>
        <begin position="526"/>
        <end position="588"/>
    </location>
</feature>
<dbReference type="SUPFAM" id="SSF56112">
    <property type="entry name" value="Protein kinase-like (PK-like)"/>
    <property type="match status" value="1"/>
</dbReference>
<feature type="compositionally biased region" description="Low complexity" evidence="6">
    <location>
        <begin position="540"/>
        <end position="559"/>
    </location>
</feature>
<dbReference type="InterPro" id="IPR017441">
    <property type="entry name" value="Protein_kinase_ATP_BS"/>
</dbReference>
<keyword evidence="2 5" id="KW-0547">Nucleotide-binding</keyword>
<dbReference type="PROSITE" id="PS00107">
    <property type="entry name" value="PROTEIN_KINASE_ATP"/>
    <property type="match status" value="1"/>
</dbReference>
<dbReference type="PROSITE" id="PS00109">
    <property type="entry name" value="PROTEIN_KINASE_TYR"/>
    <property type="match status" value="1"/>
</dbReference>
<evidence type="ECO:0000256" key="6">
    <source>
        <dbReference type="SAM" id="MobiDB-lite"/>
    </source>
</evidence>
<dbReference type="PANTHER" id="PTHR43289">
    <property type="entry name" value="MITOGEN-ACTIVATED PROTEIN KINASE KINASE KINASE 20-RELATED"/>
    <property type="match status" value="1"/>
</dbReference>
<feature type="binding site" evidence="5">
    <location>
        <position position="55"/>
    </location>
    <ligand>
        <name>ATP</name>
        <dbReference type="ChEBI" id="CHEBI:30616"/>
    </ligand>
</feature>
<keyword evidence="3 9" id="KW-0418">Kinase</keyword>
<dbReference type="Pfam" id="PF08308">
    <property type="entry name" value="PEGA"/>
    <property type="match status" value="1"/>
</dbReference>
<dbReference type="InterPro" id="IPR000719">
    <property type="entry name" value="Prot_kinase_dom"/>
</dbReference>
<evidence type="ECO:0000256" key="4">
    <source>
        <dbReference type="ARBA" id="ARBA00022840"/>
    </source>
</evidence>
<evidence type="ECO:0000313" key="10">
    <source>
        <dbReference type="Proteomes" id="UP001374803"/>
    </source>
</evidence>
<dbReference type="InterPro" id="IPR011009">
    <property type="entry name" value="Kinase-like_dom_sf"/>
</dbReference>
<dbReference type="PROSITE" id="PS50011">
    <property type="entry name" value="PROTEIN_KINASE_DOM"/>
    <property type="match status" value="1"/>
</dbReference>
<evidence type="ECO:0000259" key="8">
    <source>
        <dbReference type="PROSITE" id="PS50011"/>
    </source>
</evidence>
<dbReference type="EMBL" id="CP089983">
    <property type="protein sequence ID" value="WXB02623.1"/>
    <property type="molecule type" value="Genomic_DNA"/>
</dbReference>
<keyword evidence="4 5" id="KW-0067">ATP-binding</keyword>
<dbReference type="CDD" id="cd14014">
    <property type="entry name" value="STKc_PknB_like"/>
    <property type="match status" value="1"/>
</dbReference>
<reference evidence="9" key="1">
    <citation type="submission" date="2021-12" db="EMBL/GenBank/DDBJ databases">
        <title>Discovery of the Pendulisporaceae a myxobacterial family with distinct sporulation behavior and unique specialized metabolism.</title>
        <authorList>
            <person name="Garcia R."/>
            <person name="Popoff A."/>
            <person name="Bader C.D."/>
            <person name="Loehr J."/>
            <person name="Walesch S."/>
            <person name="Walt C."/>
            <person name="Boldt J."/>
            <person name="Bunk B."/>
            <person name="Haeckl F.J.F.P.J."/>
            <person name="Gunesch A.P."/>
            <person name="Birkelbach J."/>
            <person name="Nuebel U."/>
            <person name="Pietschmann T."/>
            <person name="Bach T."/>
            <person name="Mueller R."/>
        </authorList>
    </citation>
    <scope>NUCLEOTIDE SEQUENCE</scope>
    <source>
        <strain evidence="9">MSr11367</strain>
    </source>
</reference>
<keyword evidence="7" id="KW-1133">Transmembrane helix</keyword>
<dbReference type="Pfam" id="PF00069">
    <property type="entry name" value="Pkinase"/>
    <property type="match status" value="1"/>
</dbReference>
<keyword evidence="7" id="KW-0472">Membrane</keyword>
<evidence type="ECO:0000313" key="9">
    <source>
        <dbReference type="EMBL" id="WXB02623.1"/>
    </source>
</evidence>
<dbReference type="InterPro" id="IPR013229">
    <property type="entry name" value="PEGA"/>
</dbReference>
<proteinExistence type="predicted"/>
<protein>
    <submittedName>
        <fullName evidence="9">Protein kinase</fullName>
    </submittedName>
</protein>
<evidence type="ECO:0000256" key="2">
    <source>
        <dbReference type="ARBA" id="ARBA00022741"/>
    </source>
</evidence>
<keyword evidence="10" id="KW-1185">Reference proteome</keyword>
<feature type="transmembrane region" description="Helical" evidence="7">
    <location>
        <begin position="402"/>
        <end position="424"/>
    </location>
</feature>
<keyword evidence="1" id="KW-0808">Transferase</keyword>
<dbReference type="RefSeq" id="WP_394832251.1">
    <property type="nucleotide sequence ID" value="NZ_CP089929.1"/>
</dbReference>
<evidence type="ECO:0000256" key="7">
    <source>
        <dbReference type="SAM" id="Phobius"/>
    </source>
</evidence>